<dbReference type="HOGENOM" id="CLU_964686_0_0_1"/>
<dbReference type="GO" id="GO:0009055">
    <property type="term" value="F:electron transfer activity"/>
    <property type="evidence" value="ECO:0000318"/>
    <property type="project" value="GO_Central"/>
</dbReference>
<comment type="similarity">
    <text evidence="1">Belongs to the adrenodoxin/putidaredoxin family.</text>
</comment>
<dbReference type="SUPFAM" id="SSF50156">
    <property type="entry name" value="PDZ domain-like"/>
    <property type="match status" value="1"/>
</dbReference>
<dbReference type="GO" id="GO:0051537">
    <property type="term" value="F:2 iron, 2 sulfur cluster binding"/>
    <property type="evidence" value="ECO:0007669"/>
    <property type="project" value="UniProtKB-KW"/>
</dbReference>
<keyword evidence="5" id="KW-0411">Iron-sulfur</keyword>
<dbReference type="Gene3D" id="2.30.42.10">
    <property type="match status" value="1"/>
</dbReference>
<reference evidence="9 10" key="1">
    <citation type="journal article" date="2004" name="Science">
        <title>The genome of the diatom Thalassiosira pseudonana: ecology, evolution, and metabolism.</title>
        <authorList>
            <person name="Armbrust E.V."/>
            <person name="Berges J.A."/>
            <person name="Bowler C."/>
            <person name="Green B.R."/>
            <person name="Martinez D."/>
            <person name="Putnam N.H."/>
            <person name="Zhou S."/>
            <person name="Allen A.E."/>
            <person name="Apt K.E."/>
            <person name="Bechner M."/>
            <person name="Brzezinski M.A."/>
            <person name="Chaal B.K."/>
            <person name="Chiovitti A."/>
            <person name="Davis A.K."/>
            <person name="Demarest M.S."/>
            <person name="Detter J.C."/>
            <person name="Glavina T."/>
            <person name="Goodstein D."/>
            <person name="Hadi M.Z."/>
            <person name="Hellsten U."/>
            <person name="Hildebrand M."/>
            <person name="Jenkins B.D."/>
            <person name="Jurka J."/>
            <person name="Kapitonov V.V."/>
            <person name="Kroger N."/>
            <person name="Lau W.W."/>
            <person name="Lane T.W."/>
            <person name="Larimer F.W."/>
            <person name="Lippmeier J.C."/>
            <person name="Lucas S."/>
            <person name="Medina M."/>
            <person name="Montsant A."/>
            <person name="Obornik M."/>
            <person name="Parker M.S."/>
            <person name="Palenik B."/>
            <person name="Pazour G.J."/>
            <person name="Richardson P.M."/>
            <person name="Rynearson T.A."/>
            <person name="Saito M.A."/>
            <person name="Schwartz D.C."/>
            <person name="Thamatrakoln K."/>
            <person name="Valentin K."/>
            <person name="Vardi A."/>
            <person name="Wilkerson F.P."/>
            <person name="Rokhsar D.S."/>
        </authorList>
    </citation>
    <scope>NUCLEOTIDE SEQUENCE [LARGE SCALE GENOMIC DNA]</scope>
    <source>
        <strain evidence="9 10">CCMP1335</strain>
    </source>
</reference>
<evidence type="ECO:0000256" key="6">
    <source>
        <dbReference type="ARBA" id="ARBA00034078"/>
    </source>
</evidence>
<dbReference type="InParanoid" id="B8CCT9"/>
<evidence type="ECO:0000256" key="7">
    <source>
        <dbReference type="SAM" id="SignalP"/>
    </source>
</evidence>
<dbReference type="InterPro" id="IPR001478">
    <property type="entry name" value="PDZ"/>
</dbReference>
<keyword evidence="7" id="KW-0732">Signal</keyword>
<dbReference type="GO" id="GO:0140647">
    <property type="term" value="P:P450-containing electron transport chain"/>
    <property type="evidence" value="ECO:0007669"/>
    <property type="project" value="InterPro"/>
</dbReference>
<dbReference type="GO" id="GO:0022900">
    <property type="term" value="P:electron transport chain"/>
    <property type="evidence" value="ECO:0000318"/>
    <property type="project" value="GO_Central"/>
</dbReference>
<dbReference type="AlphaFoldDB" id="B8CCT9"/>
<accession>B8CCT9</accession>
<dbReference type="InterPro" id="IPR036034">
    <property type="entry name" value="PDZ_sf"/>
</dbReference>
<evidence type="ECO:0000313" key="10">
    <source>
        <dbReference type="Proteomes" id="UP000001449"/>
    </source>
</evidence>
<keyword evidence="4" id="KW-0408">Iron</keyword>
<name>B8CCT9_THAPS</name>
<dbReference type="eggNOG" id="ENOG502S5ZV">
    <property type="taxonomic scope" value="Eukaryota"/>
</dbReference>
<feature type="signal peptide" evidence="7">
    <location>
        <begin position="1"/>
        <end position="23"/>
    </location>
</feature>
<dbReference type="PROSITE" id="PS50106">
    <property type="entry name" value="PDZ"/>
    <property type="match status" value="1"/>
</dbReference>
<dbReference type="InterPro" id="IPR012675">
    <property type="entry name" value="Beta-grasp_dom_sf"/>
</dbReference>
<dbReference type="RefSeq" id="XP_002293825.1">
    <property type="nucleotide sequence ID" value="XM_002293789.1"/>
</dbReference>
<dbReference type="InterPro" id="IPR001041">
    <property type="entry name" value="2Fe-2S_ferredoxin-type"/>
</dbReference>
<dbReference type="PANTHER" id="PTHR23426:SF65">
    <property type="entry name" value="FERREDOXIN-2, MITOCHONDRIAL"/>
    <property type="match status" value="1"/>
</dbReference>
<dbReference type="Gene3D" id="3.10.20.30">
    <property type="match status" value="1"/>
</dbReference>
<feature type="chain" id="PRO_5002866497" description="PDZ domain-containing protein" evidence="7">
    <location>
        <begin position="24"/>
        <end position="289"/>
    </location>
</feature>
<dbReference type="Proteomes" id="UP000001449">
    <property type="component" value="Chromosome 14"/>
</dbReference>
<dbReference type="KEGG" id="tps:THAPSDRAFT_9976"/>
<evidence type="ECO:0000256" key="3">
    <source>
        <dbReference type="ARBA" id="ARBA00022723"/>
    </source>
</evidence>
<evidence type="ECO:0000259" key="8">
    <source>
        <dbReference type="PROSITE" id="PS50106"/>
    </source>
</evidence>
<dbReference type="CDD" id="cd00207">
    <property type="entry name" value="fer2"/>
    <property type="match status" value="1"/>
</dbReference>
<dbReference type="OMA" id="REHACES"/>
<dbReference type="PaxDb" id="35128-Thaps9976"/>
<dbReference type="InterPro" id="IPR036010">
    <property type="entry name" value="2Fe-2S_ferredoxin-like_sf"/>
</dbReference>
<dbReference type="CDD" id="cd00136">
    <property type="entry name" value="PDZ_canonical"/>
    <property type="match status" value="1"/>
</dbReference>
<feature type="domain" description="PDZ" evidence="8">
    <location>
        <begin position="86"/>
        <end position="160"/>
    </location>
</feature>
<dbReference type="GO" id="GO:0046872">
    <property type="term" value="F:metal ion binding"/>
    <property type="evidence" value="ECO:0007669"/>
    <property type="project" value="UniProtKB-KW"/>
</dbReference>
<sequence>MKQTNRRAIVLAAVIAAASHVDAFVLPSSSSVRSSSSSNVLQFNTFSDTRTMQSTYSTTSATTLMMSSEPSSTTSNTLSLQLTKPLGLILEEDESTGKGVVVTQVNEGGSAFQSPHKDSLINAKIMKVDGKEVGGLTFEQVMDAIVEGGSELSVEFALAGSASTASATEETTEVENEAFKIGTPISITVQQPDKADIVLEAKVGDNLRKTLLANKDIELYRGLKKKLGNCGGSGQCGFCAVELVDETEGKVWGERSEYEDNKIKGGEERKGQRLACLNNIVGPAVVKTL</sequence>
<dbReference type="GO" id="GO:0005739">
    <property type="term" value="C:mitochondrion"/>
    <property type="evidence" value="ECO:0000318"/>
    <property type="project" value="GO_Central"/>
</dbReference>
<keyword evidence="3" id="KW-0479">Metal-binding</keyword>
<dbReference type="SUPFAM" id="SSF54292">
    <property type="entry name" value="2Fe-2S ferredoxin-like"/>
    <property type="match status" value="1"/>
</dbReference>
<dbReference type="EMBL" id="CM000649">
    <property type="protein sequence ID" value="EED88834.1"/>
    <property type="molecule type" value="Genomic_DNA"/>
</dbReference>
<evidence type="ECO:0000256" key="5">
    <source>
        <dbReference type="ARBA" id="ARBA00023014"/>
    </source>
</evidence>
<evidence type="ECO:0000256" key="2">
    <source>
        <dbReference type="ARBA" id="ARBA00022714"/>
    </source>
</evidence>
<dbReference type="InterPro" id="IPR001055">
    <property type="entry name" value="Adrenodoxin-like"/>
</dbReference>
<reference evidence="9 10" key="2">
    <citation type="journal article" date="2008" name="Nature">
        <title>The Phaeodactylum genome reveals the evolutionary history of diatom genomes.</title>
        <authorList>
            <person name="Bowler C."/>
            <person name="Allen A.E."/>
            <person name="Badger J.H."/>
            <person name="Grimwood J."/>
            <person name="Jabbari K."/>
            <person name="Kuo A."/>
            <person name="Maheswari U."/>
            <person name="Martens C."/>
            <person name="Maumus F."/>
            <person name="Otillar R.P."/>
            <person name="Rayko E."/>
            <person name="Salamov A."/>
            <person name="Vandepoele K."/>
            <person name="Beszteri B."/>
            <person name="Gruber A."/>
            <person name="Heijde M."/>
            <person name="Katinka M."/>
            <person name="Mock T."/>
            <person name="Valentin K."/>
            <person name="Verret F."/>
            <person name="Berges J.A."/>
            <person name="Brownlee C."/>
            <person name="Cadoret J.P."/>
            <person name="Chiovitti A."/>
            <person name="Choi C.J."/>
            <person name="Coesel S."/>
            <person name="De Martino A."/>
            <person name="Detter J.C."/>
            <person name="Durkin C."/>
            <person name="Falciatore A."/>
            <person name="Fournet J."/>
            <person name="Haruta M."/>
            <person name="Huysman M.J."/>
            <person name="Jenkins B.D."/>
            <person name="Jiroutova K."/>
            <person name="Jorgensen R.E."/>
            <person name="Joubert Y."/>
            <person name="Kaplan A."/>
            <person name="Kroger N."/>
            <person name="Kroth P.G."/>
            <person name="La Roche J."/>
            <person name="Lindquist E."/>
            <person name="Lommer M."/>
            <person name="Martin-Jezequel V."/>
            <person name="Lopez P.J."/>
            <person name="Lucas S."/>
            <person name="Mangogna M."/>
            <person name="McGinnis K."/>
            <person name="Medlin L.K."/>
            <person name="Montsant A."/>
            <person name="Oudot-Le Secq M.P."/>
            <person name="Napoli C."/>
            <person name="Obornik M."/>
            <person name="Parker M.S."/>
            <person name="Petit J.L."/>
            <person name="Porcel B.M."/>
            <person name="Poulsen N."/>
            <person name="Robison M."/>
            <person name="Rychlewski L."/>
            <person name="Rynearson T.A."/>
            <person name="Schmutz J."/>
            <person name="Shapiro H."/>
            <person name="Siaut M."/>
            <person name="Stanley M."/>
            <person name="Sussman M.R."/>
            <person name="Taylor A.R."/>
            <person name="Vardi A."/>
            <person name="von Dassow P."/>
            <person name="Vyverman W."/>
            <person name="Willis A."/>
            <person name="Wyrwicz L.S."/>
            <person name="Rokhsar D.S."/>
            <person name="Weissenbach J."/>
            <person name="Armbrust E.V."/>
            <person name="Green B.R."/>
            <person name="Van de Peer Y."/>
            <person name="Grigoriev I.V."/>
        </authorList>
    </citation>
    <scope>NUCLEOTIDE SEQUENCE [LARGE SCALE GENOMIC DNA]</scope>
    <source>
        <strain evidence="9 10">CCMP1335</strain>
    </source>
</reference>
<organism evidence="9 10">
    <name type="scientific">Thalassiosira pseudonana</name>
    <name type="common">Marine diatom</name>
    <name type="synonym">Cyclotella nana</name>
    <dbReference type="NCBI Taxonomy" id="35128"/>
    <lineage>
        <taxon>Eukaryota</taxon>
        <taxon>Sar</taxon>
        <taxon>Stramenopiles</taxon>
        <taxon>Ochrophyta</taxon>
        <taxon>Bacillariophyta</taxon>
        <taxon>Coscinodiscophyceae</taxon>
        <taxon>Thalassiosirophycidae</taxon>
        <taxon>Thalassiosirales</taxon>
        <taxon>Thalassiosiraceae</taxon>
        <taxon>Thalassiosira</taxon>
    </lineage>
</organism>
<gene>
    <name evidence="9" type="ORF">THAPSDRAFT_9976</name>
</gene>
<evidence type="ECO:0000256" key="4">
    <source>
        <dbReference type="ARBA" id="ARBA00023004"/>
    </source>
</evidence>
<comment type="cofactor">
    <cofactor evidence="6">
        <name>[2Fe-2S] cluster</name>
        <dbReference type="ChEBI" id="CHEBI:190135"/>
    </cofactor>
</comment>
<evidence type="ECO:0000256" key="1">
    <source>
        <dbReference type="ARBA" id="ARBA00010914"/>
    </source>
</evidence>
<dbReference type="PANTHER" id="PTHR23426">
    <property type="entry name" value="FERREDOXIN/ADRENODOXIN"/>
    <property type="match status" value="1"/>
</dbReference>
<protein>
    <recommendedName>
        <fullName evidence="8">PDZ domain-containing protein</fullName>
    </recommendedName>
</protein>
<keyword evidence="2" id="KW-0001">2Fe-2S</keyword>
<evidence type="ECO:0000313" key="9">
    <source>
        <dbReference type="EMBL" id="EED88834.1"/>
    </source>
</evidence>
<keyword evidence="10" id="KW-1185">Reference proteome</keyword>
<dbReference type="GeneID" id="7441834"/>
<proteinExistence type="inferred from homology"/>